<protein>
    <submittedName>
        <fullName evidence="5">DUF2092 domain-containing protein</fullName>
    </submittedName>
</protein>
<reference evidence="4 6" key="1">
    <citation type="submission" date="2019-05" db="EMBL/GenBank/DDBJ databases">
        <title>Whole genome sequence analysis of Cupriavidus campinensis S14E4C strain.</title>
        <authorList>
            <person name="Abbaszade G."/>
            <person name="Szabo A."/>
            <person name="Toumi M."/>
            <person name="Toth E."/>
        </authorList>
    </citation>
    <scope>NUCLEOTIDE SEQUENCE [LARGE SCALE GENOMIC DNA]</scope>
    <source>
        <strain evidence="4 6">S14E4C</strain>
    </source>
</reference>
<evidence type="ECO:0000256" key="3">
    <source>
        <dbReference type="SAM" id="SignalP"/>
    </source>
</evidence>
<name>A0AAE9L4I7_9BURK</name>
<dbReference type="Proteomes" id="UP001056132">
    <property type="component" value="Chromosome 2"/>
</dbReference>
<dbReference type="Pfam" id="PF09865">
    <property type="entry name" value="DUF2092"/>
    <property type="match status" value="1"/>
</dbReference>
<gene>
    <name evidence="4" type="ORF">FGG12_05090</name>
    <name evidence="5" type="ORF">M5D45_25690</name>
</gene>
<dbReference type="Gene3D" id="2.50.20.10">
    <property type="entry name" value="Lipoprotein localisation LolA/LolB/LppX"/>
    <property type="match status" value="1"/>
</dbReference>
<evidence type="ECO:0000313" key="4">
    <source>
        <dbReference type="EMBL" id="TSP13859.1"/>
    </source>
</evidence>
<feature type="compositionally biased region" description="Pro residues" evidence="2">
    <location>
        <begin position="22"/>
        <end position="31"/>
    </location>
</feature>
<feature type="region of interest" description="Disordered" evidence="2">
    <location>
        <begin position="20"/>
        <end position="53"/>
    </location>
</feature>
<dbReference type="InterPro" id="IPR029046">
    <property type="entry name" value="LolA/LolB/LppX"/>
</dbReference>
<dbReference type="EMBL" id="VCIZ01000002">
    <property type="protein sequence ID" value="TSP13859.1"/>
    <property type="molecule type" value="Genomic_DNA"/>
</dbReference>
<accession>A0AAE9L4I7</accession>
<dbReference type="RefSeq" id="WP_144196553.1">
    <property type="nucleotide sequence ID" value="NZ_CAJPVH010000005.1"/>
</dbReference>
<evidence type="ECO:0000256" key="2">
    <source>
        <dbReference type="SAM" id="MobiDB-lite"/>
    </source>
</evidence>
<dbReference type="KEGG" id="ccam:M5D45_25690"/>
<proteinExistence type="predicted"/>
<dbReference type="AlphaFoldDB" id="A0AAE9L4I7"/>
<dbReference type="InterPro" id="IPR019207">
    <property type="entry name" value="DUF2092"/>
</dbReference>
<evidence type="ECO:0000313" key="5">
    <source>
        <dbReference type="EMBL" id="URF06494.1"/>
    </source>
</evidence>
<evidence type="ECO:0000313" key="7">
    <source>
        <dbReference type="Proteomes" id="UP001056132"/>
    </source>
</evidence>
<feature type="chain" id="PRO_5042224647" evidence="3">
    <location>
        <begin position="21"/>
        <end position="276"/>
    </location>
</feature>
<evidence type="ECO:0000313" key="6">
    <source>
        <dbReference type="Proteomes" id="UP000318943"/>
    </source>
</evidence>
<organism evidence="5 7">
    <name type="scientific">Cupriavidus campinensis</name>
    <dbReference type="NCBI Taxonomy" id="151783"/>
    <lineage>
        <taxon>Bacteria</taxon>
        <taxon>Pseudomonadati</taxon>
        <taxon>Pseudomonadota</taxon>
        <taxon>Betaproteobacteria</taxon>
        <taxon>Burkholderiales</taxon>
        <taxon>Burkholderiaceae</taxon>
        <taxon>Cupriavidus</taxon>
    </lineage>
</organism>
<reference evidence="5" key="3">
    <citation type="submission" date="2022-05" db="EMBL/GenBank/DDBJ databases">
        <authorList>
            <person name="Kunte H.-J."/>
        </authorList>
    </citation>
    <scope>NUCLEOTIDE SEQUENCE</scope>
    <source>
        <strain evidence="5">G5</strain>
    </source>
</reference>
<keyword evidence="6" id="KW-1185">Reference proteome</keyword>
<dbReference type="EMBL" id="CP097331">
    <property type="protein sequence ID" value="URF06494.1"/>
    <property type="molecule type" value="Genomic_DNA"/>
</dbReference>
<evidence type="ECO:0000256" key="1">
    <source>
        <dbReference type="ARBA" id="ARBA00022729"/>
    </source>
</evidence>
<dbReference type="SUPFAM" id="SSF89392">
    <property type="entry name" value="Prokaryotic lipoproteins and lipoprotein localization factors"/>
    <property type="match status" value="1"/>
</dbReference>
<keyword evidence="1 3" id="KW-0732">Signal</keyword>
<feature type="signal peptide" evidence="3">
    <location>
        <begin position="1"/>
        <end position="20"/>
    </location>
</feature>
<sequence length="276" mass="30161">MRRIAVSSLLAVSLWGCSHAPSTPPAAPAPPSASKSNAAPPPAPAASSSAPPAANAVDPAVVQALQNMGKYLQTLRTFEAQVDLSGERVLQDGQKLLHMATAKVDVQRPNMLRAEMRSARSARDLIYDGKTVVLYLPEQKYYSKAPFTDNLDELGNRLQERYGIELPVADLFLWGTPQAPLGNMTSAMNAGQDVVDGEVCDHYAFRQDNVDWQIWIATGARPLPRKLVITNRADEARPQSVSLIRWRVNPGFNASRFTFTPPKNATEAKFVPLKSQ</sequence>
<dbReference type="Proteomes" id="UP000318943">
    <property type="component" value="Unassembled WGS sequence"/>
</dbReference>
<reference evidence="5" key="2">
    <citation type="journal article" date="2022" name="Microbiol. Resour. Announc.">
        <title>Genome Sequence of Cupriavidus campinensis Strain G5, a Member of a Bacterial Consortium Capable of Polyethylene Degradation.</title>
        <authorList>
            <person name="Schneider B."/>
            <person name="Pfeiffer F."/>
            <person name="Dyall-Smith M."/>
            <person name="Kunte H.J."/>
        </authorList>
    </citation>
    <scope>NUCLEOTIDE SEQUENCE</scope>
    <source>
        <strain evidence="5">G5</strain>
    </source>
</reference>